<dbReference type="Proteomes" id="UP000238479">
    <property type="component" value="Chromosome 3"/>
</dbReference>
<dbReference type="InterPro" id="IPR011990">
    <property type="entry name" value="TPR-like_helical_dom_sf"/>
</dbReference>
<dbReference type="PANTHER" id="PTHR47447:SF17">
    <property type="entry name" value="OS12G0638900 PROTEIN"/>
    <property type="match status" value="1"/>
</dbReference>
<evidence type="ECO:0000256" key="3">
    <source>
        <dbReference type="PROSITE-ProRule" id="PRU00708"/>
    </source>
</evidence>
<keyword evidence="5" id="KW-1185">Reference proteome</keyword>
<dbReference type="InterPro" id="IPR002885">
    <property type="entry name" value="PPR_rpt"/>
</dbReference>
<dbReference type="Pfam" id="PF13041">
    <property type="entry name" value="PPR_2"/>
    <property type="match status" value="1"/>
</dbReference>
<evidence type="ECO:0000313" key="5">
    <source>
        <dbReference type="Proteomes" id="UP000238479"/>
    </source>
</evidence>
<organism evidence="4 5">
    <name type="scientific">Rosa chinensis</name>
    <name type="common">China rose</name>
    <dbReference type="NCBI Taxonomy" id="74649"/>
    <lineage>
        <taxon>Eukaryota</taxon>
        <taxon>Viridiplantae</taxon>
        <taxon>Streptophyta</taxon>
        <taxon>Embryophyta</taxon>
        <taxon>Tracheophyta</taxon>
        <taxon>Spermatophyta</taxon>
        <taxon>Magnoliopsida</taxon>
        <taxon>eudicotyledons</taxon>
        <taxon>Gunneridae</taxon>
        <taxon>Pentapetalae</taxon>
        <taxon>rosids</taxon>
        <taxon>fabids</taxon>
        <taxon>Rosales</taxon>
        <taxon>Rosaceae</taxon>
        <taxon>Rosoideae</taxon>
        <taxon>Rosoideae incertae sedis</taxon>
        <taxon>Rosa</taxon>
    </lineage>
</organism>
<dbReference type="PROSITE" id="PS51375">
    <property type="entry name" value="PPR"/>
    <property type="match status" value="1"/>
</dbReference>
<evidence type="ECO:0000256" key="2">
    <source>
        <dbReference type="ARBA" id="ARBA00022737"/>
    </source>
</evidence>
<proteinExistence type="inferred from homology"/>
<comment type="similarity">
    <text evidence="1">Belongs to the PPR family. P subfamily.</text>
</comment>
<dbReference type="Gramene" id="PRQ42451">
    <property type="protein sequence ID" value="PRQ42451"/>
    <property type="gene ID" value="RchiOBHm_Chr3g0457771"/>
</dbReference>
<reference evidence="4 5" key="1">
    <citation type="journal article" date="2018" name="Nat. Genet.">
        <title>The Rosa genome provides new insights in the design of modern roses.</title>
        <authorList>
            <person name="Bendahmane M."/>
        </authorList>
    </citation>
    <scope>NUCLEOTIDE SEQUENCE [LARGE SCALE GENOMIC DNA]</scope>
    <source>
        <strain evidence="5">cv. Old Blush</strain>
    </source>
</reference>
<accession>A0A2P6R7Q4</accession>
<dbReference type="NCBIfam" id="TIGR00756">
    <property type="entry name" value="PPR"/>
    <property type="match status" value="2"/>
</dbReference>
<dbReference type="EMBL" id="PDCK01000041">
    <property type="protein sequence ID" value="PRQ42451.1"/>
    <property type="molecule type" value="Genomic_DNA"/>
</dbReference>
<dbReference type="AlphaFoldDB" id="A0A2P6R7Q4"/>
<protein>
    <submittedName>
        <fullName evidence="4">Putative pentatricopeptide</fullName>
    </submittedName>
</protein>
<gene>
    <name evidence="4" type="ORF">RchiOBHm_Chr3g0457771</name>
</gene>
<feature type="repeat" description="PPR" evidence="3">
    <location>
        <begin position="138"/>
        <end position="172"/>
    </location>
</feature>
<comment type="caution">
    <text evidence="4">The sequence shown here is derived from an EMBL/GenBank/DDBJ whole genome shotgun (WGS) entry which is preliminary data.</text>
</comment>
<sequence>MVKVNSPHRGDPENLPEVFSKVIISNRRFLQILIKMFYNLLSEGYKDLAMELIDKATEEGDAPKVVVMTSVLEEYTEAGKATEALHLYQKMLDSEDCVPNAYTYNVLIKALAADPDPNFLGVAKECVMEMMGKKMQPSASTYMAVFEAYAGHEKTEEAKQFLEEMKINGFVADRKAMRAIRQLLNGKEHMLTSIMDILFGK</sequence>
<name>A0A2P6R7Q4_ROSCH</name>
<evidence type="ECO:0000313" key="4">
    <source>
        <dbReference type="EMBL" id="PRQ42451.1"/>
    </source>
</evidence>
<dbReference type="Gene3D" id="1.25.40.10">
    <property type="entry name" value="Tetratricopeptide repeat domain"/>
    <property type="match status" value="1"/>
</dbReference>
<keyword evidence="2" id="KW-0677">Repeat</keyword>
<evidence type="ECO:0000256" key="1">
    <source>
        <dbReference type="ARBA" id="ARBA00007626"/>
    </source>
</evidence>
<dbReference type="Pfam" id="PF01535">
    <property type="entry name" value="PPR"/>
    <property type="match status" value="1"/>
</dbReference>
<dbReference type="PANTHER" id="PTHR47447">
    <property type="entry name" value="OS03G0856100 PROTEIN"/>
    <property type="match status" value="1"/>
</dbReference>